<gene>
    <name evidence="3" type="ORF">Vretimale_8002</name>
</gene>
<dbReference type="Gene3D" id="1.10.10.790">
    <property type="entry name" value="Surp module"/>
    <property type="match status" value="1"/>
</dbReference>
<evidence type="ECO:0000313" key="4">
    <source>
        <dbReference type="Proteomes" id="UP000722791"/>
    </source>
</evidence>
<feature type="compositionally biased region" description="Pro residues" evidence="1">
    <location>
        <begin position="478"/>
        <end position="492"/>
    </location>
</feature>
<accession>A0A8J4GAH1</accession>
<feature type="compositionally biased region" description="Low complexity" evidence="1">
    <location>
        <begin position="460"/>
        <end position="475"/>
    </location>
</feature>
<reference evidence="3" key="1">
    <citation type="journal article" date="2021" name="Proc. Natl. Acad. Sci. U.S.A.">
        <title>Three genomes in the algal genus Volvox reveal the fate of a haploid sex-determining region after a transition to homothallism.</title>
        <authorList>
            <person name="Yamamoto K."/>
            <person name="Hamaji T."/>
            <person name="Kawai-Toyooka H."/>
            <person name="Matsuzaki R."/>
            <person name="Takahashi F."/>
            <person name="Nishimura Y."/>
            <person name="Kawachi M."/>
            <person name="Noguchi H."/>
            <person name="Minakuchi Y."/>
            <person name="Umen J.G."/>
            <person name="Toyoda A."/>
            <person name="Nozaki H."/>
        </authorList>
    </citation>
    <scope>NUCLEOTIDE SEQUENCE</scope>
    <source>
        <strain evidence="3">NIES-3785</strain>
    </source>
</reference>
<feature type="region of interest" description="Disordered" evidence="1">
    <location>
        <begin position="596"/>
        <end position="619"/>
    </location>
</feature>
<feature type="compositionally biased region" description="Basic residues" evidence="1">
    <location>
        <begin position="1260"/>
        <end position="1270"/>
    </location>
</feature>
<dbReference type="EMBL" id="BNCQ01000013">
    <property type="protein sequence ID" value="GIM03200.1"/>
    <property type="molecule type" value="Genomic_DNA"/>
</dbReference>
<dbReference type="InterPro" id="IPR035967">
    <property type="entry name" value="SWAP/Surp_sf"/>
</dbReference>
<organism evidence="3 4">
    <name type="scientific">Volvox reticuliferus</name>
    <dbReference type="NCBI Taxonomy" id="1737510"/>
    <lineage>
        <taxon>Eukaryota</taxon>
        <taxon>Viridiplantae</taxon>
        <taxon>Chlorophyta</taxon>
        <taxon>core chlorophytes</taxon>
        <taxon>Chlorophyceae</taxon>
        <taxon>CS clade</taxon>
        <taxon>Chlamydomonadales</taxon>
        <taxon>Volvocaceae</taxon>
        <taxon>Volvox</taxon>
    </lineage>
</organism>
<dbReference type="InterPro" id="IPR000467">
    <property type="entry name" value="G_patch_dom"/>
</dbReference>
<feature type="region of interest" description="Disordered" evidence="1">
    <location>
        <begin position="460"/>
        <end position="495"/>
    </location>
</feature>
<dbReference type="PANTHER" id="PTHR13384:SF19">
    <property type="entry name" value="G PATCH DOMAIN-CONTAINING PROTEIN 1"/>
    <property type="match status" value="1"/>
</dbReference>
<feature type="compositionally biased region" description="Low complexity" evidence="1">
    <location>
        <begin position="1378"/>
        <end position="1397"/>
    </location>
</feature>
<feature type="region of interest" description="Disordered" evidence="1">
    <location>
        <begin position="734"/>
        <end position="763"/>
    </location>
</feature>
<feature type="compositionally biased region" description="Basic residues" evidence="1">
    <location>
        <begin position="1186"/>
        <end position="1220"/>
    </location>
</feature>
<feature type="region of interest" description="Disordered" evidence="1">
    <location>
        <begin position="1182"/>
        <end position="1407"/>
    </location>
</feature>
<feature type="compositionally biased region" description="Basic and acidic residues" evidence="1">
    <location>
        <begin position="1280"/>
        <end position="1300"/>
    </location>
</feature>
<feature type="region of interest" description="Disordered" evidence="1">
    <location>
        <begin position="354"/>
        <end position="389"/>
    </location>
</feature>
<feature type="region of interest" description="Disordered" evidence="1">
    <location>
        <begin position="642"/>
        <end position="667"/>
    </location>
</feature>
<dbReference type="Pfam" id="PF07713">
    <property type="entry name" value="DUF1604"/>
    <property type="match status" value="1"/>
</dbReference>
<evidence type="ECO:0000256" key="1">
    <source>
        <dbReference type="SAM" id="MobiDB-lite"/>
    </source>
</evidence>
<protein>
    <recommendedName>
        <fullName evidence="2">G-patch domain-containing protein</fullName>
    </recommendedName>
</protein>
<dbReference type="Proteomes" id="UP000722791">
    <property type="component" value="Unassembled WGS sequence"/>
</dbReference>
<feature type="compositionally biased region" description="Acidic residues" evidence="1">
    <location>
        <begin position="1398"/>
        <end position="1407"/>
    </location>
</feature>
<feature type="compositionally biased region" description="Basic residues" evidence="1">
    <location>
        <begin position="1301"/>
        <end position="1311"/>
    </location>
</feature>
<feature type="domain" description="G-patch" evidence="2">
    <location>
        <begin position="160"/>
        <end position="225"/>
    </location>
</feature>
<dbReference type="InterPro" id="IPR011666">
    <property type="entry name" value="DUF1604"/>
</dbReference>
<dbReference type="GO" id="GO:0003723">
    <property type="term" value="F:RNA binding"/>
    <property type="evidence" value="ECO:0007669"/>
    <property type="project" value="InterPro"/>
</dbReference>
<evidence type="ECO:0000259" key="2">
    <source>
        <dbReference type="PROSITE" id="PS50174"/>
    </source>
</evidence>
<dbReference type="GO" id="GO:0005634">
    <property type="term" value="C:nucleus"/>
    <property type="evidence" value="ECO:0007669"/>
    <property type="project" value="TreeGrafter"/>
</dbReference>
<feature type="compositionally biased region" description="Basic residues" evidence="1">
    <location>
        <begin position="1232"/>
        <end position="1252"/>
    </location>
</feature>
<dbReference type="Pfam" id="PF01585">
    <property type="entry name" value="G-patch"/>
    <property type="match status" value="1"/>
</dbReference>
<feature type="region of interest" description="Disordered" evidence="1">
    <location>
        <begin position="878"/>
        <end position="951"/>
    </location>
</feature>
<dbReference type="PANTHER" id="PTHR13384">
    <property type="entry name" value="G PATCH DOMAIN-CONTAINING PROTEIN 1"/>
    <property type="match status" value="1"/>
</dbReference>
<proteinExistence type="predicted"/>
<dbReference type="PROSITE" id="PS50174">
    <property type="entry name" value="G_PATCH"/>
    <property type="match status" value="1"/>
</dbReference>
<feature type="compositionally biased region" description="Basic and acidic residues" evidence="1">
    <location>
        <begin position="1319"/>
        <end position="1332"/>
    </location>
</feature>
<name>A0A8J4GAH1_9CHLO</name>
<evidence type="ECO:0000313" key="3">
    <source>
        <dbReference type="EMBL" id="GIM03200.1"/>
    </source>
</evidence>
<sequence length="1407" mass="147602">MADAEDEDYHFYGTPLEDEEEGKSSAYRRPIKDPAQLRILPVWKQEATDEQGRKRFHGAFTGGYSAGYYNTVGSAEGFQPASFRSSRSSRQAVAQQSLEDFLDEDEREERNRTVLTVKDEYDTFGTTAADAARTAAEREVQQRPSLIPGPLIEELVVPVANGVGMRLLQKLGWRPGRGVGTAAPSRQAEETGSKWGSVAGVSLENTPLYVLEPKEDLHGLGYDPFAGAEEFRHAAKRRKVAEGLGPGGNGGAAQERGEVRAVAKDRVASGAATQRRGRIAFGTGALEETDTFGYMEDYVEDDYDGHHKLNAGGSGAERQRSKGLTGAAVGALGSGGGASVSRNWERLALSYEVVSEGESDDDRGRRALPGQRRAPLLLEAGSKGAPPPLLQPRGHGRAPESLIPGFLPSRSSSTSGVVVCDYFPPPEVPPQFSGSHTFPPGLRAGALRVVFAASASGDAAGSAQHQQGAATTAASLGAPPPPPPPEVPPPSDPGLRREVDVLAAIVARSGPALEQIARKQAISAASAAAKSAATGNAGVADFGAGAEAVKGGTRIKYSFFVDGNGLDYYLWRLHKIQTALAAVHAGPQPHVPPGVAGAAMTQPEGSSNATGPAGSAAQRPKHLTMEQRMVMLGEQPLPATAATVSSMAAGSASASAGAPPPRRQVAEADRQHLQALLNSNFVRGENQYLSNDSEAAPVGLRLGGKQAAAAAEAAAAFLSRFTGGSSSETAVLQPDGAGGLQQQQKGSKDAESSKEGGIVASRLQEPVRTVEDWRPEPLLCKRFNVPDPYKGKPRPQQVSRFRTDLLALPETSNLVISPTATTAAQATVIPGLSQKTLGASIPPPPPLAQIVNAQATATSASLMAAELPAAAVPRVPLVQPAPAPPGAKEAHFPPPPPLPTRRDELHGANNLPPPPPRWGPQHPINAVAPPHQLPQAAGQPSGNPQLGGPSAADAASAFLSILGQSINAPTGDGGGGTDGAASPLPLPPAVILAPVVDPSGGLCAQLPLTLLPPPPLAATASATVLGTPSQVLGQTMLQQPPQPSQEEDLVVVPLDKPLDLFAAIFEAGSDEEEEHDDEKSAGVELTKQTGDAGNQDDRSGPAAAAGKSDVAIGSTKSLAEALMRVQVSNKQEDRQSRQGVVLQQKALAGVGAEEAAGGTVQAAGGIIGPVDSEVQERIRAALSLFQRHHRNKDRDKDRKRKKKDKGKQKDKKDKKDKKRKDKDGDHDDGGRSGKKSRKERRRSERKTKKGKKEKGERKDRRERKSAKRRRSERDGDDDDGAHWEEPRSRGRSKEAEDKSSGKKRIRHRSHSRSSSSSPGKDDRPRRSQRHIDNGAPAPIDGSLTGIVGRHNDSATRITRGNGDRGRIDDLGGGPDSNSDGGCCSSETGDDSSSNSSEGDSDCSSESQ</sequence>
<feature type="compositionally biased region" description="Low complexity" evidence="1">
    <location>
        <begin position="642"/>
        <end position="657"/>
    </location>
</feature>
<feature type="region of interest" description="Disordered" evidence="1">
    <location>
        <begin position="1068"/>
        <end position="1110"/>
    </location>
</feature>
<feature type="compositionally biased region" description="Basic and acidic residues" evidence="1">
    <location>
        <begin position="1221"/>
        <end position="1231"/>
    </location>
</feature>
<feature type="region of interest" description="Disordered" evidence="1">
    <location>
        <begin position="1"/>
        <end position="30"/>
    </location>
</feature>
<comment type="caution">
    <text evidence="3">The sequence shown here is derived from an EMBL/GenBank/DDBJ whole genome shotgun (WGS) entry which is preliminary data.</text>
</comment>
<dbReference type="GO" id="GO:0006397">
    <property type="term" value="P:mRNA processing"/>
    <property type="evidence" value="ECO:0007669"/>
    <property type="project" value="InterPro"/>
</dbReference>